<dbReference type="OrthoDB" id="1600340at2759"/>
<dbReference type="PANTHER" id="PTHR24364">
    <property type="entry name" value="LP06937P"/>
    <property type="match status" value="1"/>
</dbReference>
<evidence type="ECO:0000256" key="5">
    <source>
        <dbReference type="SAM" id="Phobius"/>
    </source>
</evidence>
<dbReference type="Gene3D" id="3.80.10.10">
    <property type="entry name" value="Ribonuclease Inhibitor"/>
    <property type="match status" value="1"/>
</dbReference>
<dbReference type="SUPFAM" id="SSF52058">
    <property type="entry name" value="L domain-like"/>
    <property type="match status" value="1"/>
</dbReference>
<dbReference type="InterPro" id="IPR008983">
    <property type="entry name" value="Tumour_necrosis_fac-like_dom"/>
</dbReference>
<reference evidence="8" key="1">
    <citation type="submission" date="2021-11" db="EMBL/GenBank/DDBJ databases">
        <authorList>
            <person name="Schell T."/>
        </authorList>
    </citation>
    <scope>NUCLEOTIDE SEQUENCE</scope>
    <source>
        <strain evidence="8">M5</strain>
    </source>
</reference>
<feature type="chain" id="PRO_5035260656" description="C1q domain-containing protein" evidence="6">
    <location>
        <begin position="28"/>
        <end position="1029"/>
    </location>
</feature>
<dbReference type="SUPFAM" id="SSF49842">
    <property type="entry name" value="TNF-like"/>
    <property type="match status" value="1"/>
</dbReference>
<dbReference type="InterPro" id="IPR032675">
    <property type="entry name" value="LRR_dom_sf"/>
</dbReference>
<dbReference type="SMART" id="SM00110">
    <property type="entry name" value="C1Q"/>
    <property type="match status" value="1"/>
</dbReference>
<dbReference type="PANTHER" id="PTHR24364:SF18">
    <property type="entry name" value="LP06937P"/>
    <property type="match status" value="1"/>
</dbReference>
<protein>
    <recommendedName>
        <fullName evidence="7">C1q domain-containing protein</fullName>
    </recommendedName>
</protein>
<feature type="compositionally biased region" description="Low complexity" evidence="4">
    <location>
        <begin position="393"/>
        <end position="511"/>
    </location>
</feature>
<accession>A0A8J2RSR6</accession>
<comment type="caution">
    <text evidence="8">The sequence shown here is derived from an EMBL/GenBank/DDBJ whole genome shotgun (WGS) entry which is preliminary data.</text>
</comment>
<dbReference type="Pfam" id="PF00386">
    <property type="entry name" value="C1q"/>
    <property type="match status" value="1"/>
</dbReference>
<feature type="compositionally biased region" description="Polar residues" evidence="4">
    <location>
        <begin position="623"/>
        <end position="640"/>
    </location>
</feature>
<keyword evidence="3" id="KW-0677">Repeat</keyword>
<organism evidence="8 9">
    <name type="scientific">Daphnia galeata</name>
    <dbReference type="NCBI Taxonomy" id="27404"/>
    <lineage>
        <taxon>Eukaryota</taxon>
        <taxon>Metazoa</taxon>
        <taxon>Ecdysozoa</taxon>
        <taxon>Arthropoda</taxon>
        <taxon>Crustacea</taxon>
        <taxon>Branchiopoda</taxon>
        <taxon>Diplostraca</taxon>
        <taxon>Cladocera</taxon>
        <taxon>Anomopoda</taxon>
        <taxon>Daphniidae</taxon>
        <taxon>Daphnia</taxon>
    </lineage>
</organism>
<proteinExistence type="predicted"/>
<dbReference type="GO" id="GO:0016020">
    <property type="term" value="C:membrane"/>
    <property type="evidence" value="ECO:0007669"/>
    <property type="project" value="TreeGrafter"/>
</dbReference>
<keyword evidence="5" id="KW-0472">Membrane</keyword>
<keyword evidence="5" id="KW-1133">Transmembrane helix</keyword>
<evidence type="ECO:0000313" key="8">
    <source>
        <dbReference type="EMBL" id="CAH0107546.1"/>
    </source>
</evidence>
<feature type="region of interest" description="Disordered" evidence="4">
    <location>
        <begin position="556"/>
        <end position="659"/>
    </location>
</feature>
<keyword evidence="5" id="KW-0812">Transmembrane</keyword>
<keyword evidence="9" id="KW-1185">Reference proteome</keyword>
<evidence type="ECO:0000256" key="2">
    <source>
        <dbReference type="ARBA" id="ARBA00022729"/>
    </source>
</evidence>
<dbReference type="PROSITE" id="PS51257">
    <property type="entry name" value="PROKAR_LIPOPROTEIN"/>
    <property type="match status" value="1"/>
</dbReference>
<evidence type="ECO:0000313" key="9">
    <source>
        <dbReference type="Proteomes" id="UP000789390"/>
    </source>
</evidence>
<evidence type="ECO:0000256" key="1">
    <source>
        <dbReference type="ARBA" id="ARBA00022614"/>
    </source>
</evidence>
<dbReference type="Gene3D" id="2.60.120.1000">
    <property type="match status" value="1"/>
</dbReference>
<feature type="compositionally biased region" description="Basic and acidic residues" evidence="4">
    <location>
        <begin position="641"/>
        <end position="654"/>
    </location>
</feature>
<sequence>MNLIIRTGQFPLFLFYVLLGCINQTDAANCGRCFCSEDVATSDQNVICLGVPFAEIKTTFAVNTGIGNINRFDIVPEVGDNQIPARLLGLHTVRIIHLASCGNNLMEINRNAFDSSSDTTQEFVVYDCDIKSLIWSFLDGFTRVNLLQLEGATNIQSLGTLPSLPSLKRLSITNCKGFGSLNFPGSSVSGLQNLVMTENTELNDGKLESILATLVSAKSLETVSLKNNPYISAVPSTLARLVALHSLDLSLCDVNSILSDSLSFSTAVRKLDLTQNFLADISDNSFEKGYYGNAKVSLDNNKLIEFSFTVFFKILKEMQTSGTPGSVSIRNNPVKCDDCQMAWLIRDYRELLPFVSGNCSNSTEFQDLNPSWYDDQLCDSLITTTLEPTTKLQTTFETTSESEPPTISESATSTSDRTSTTVTAGQDTTSTGTGTTVSQGETTTTSSSTTSTDSNNTTNPSSGITTSSTGSQTVTSDSSTTTTTTTTTKIPNSNITSSSTTSSSGSSPTQSPDLPTEINYDIFFYILYGVLGGIALILIFGFILLDYKRRKVLRTRTSLDVSSSRDSSLSRRIAPESHDPRSLQQRTLDPRVSYVRMPEPRPPPAHLGNYQQSGGPSYRGHVSITTPYQQQSAKNQATPSEDQRQRIPESKEVGNDWIDPDGLGIGDGAIYVECDMKTGTTYLGHDSEATIDIPKCNDPGCYSRPILYQNTTAKQAKALAEISAECHQTIQVNCLGGPLTVQDVNYAWWNDVDGNIQTFWSGSDANVHTCQCGIDNYCVRPDLECNCDANVAVPLTDNGNIQLKNVLPVTKLNFGRTIHDGGSHTLGKLICSGKSTPPEYPSSCADLWRIGHTLNGFYPIRGDKYVEFVHCDFTLGQNVEQNRIGFVDVKSKPVQFYVQSSKSISQPLADSPILFDEETLNEGGAMDKTTGIFTAPKSGTYLFDFSGVSDPQQGVFSVVFYVNGAKRGSTLADNLSQSTVTLPSIWHLNKDDKVKLSISTTTGTLFSNLLDGPLTHFTGILLEEDIFTS</sequence>
<evidence type="ECO:0000256" key="4">
    <source>
        <dbReference type="SAM" id="MobiDB-lite"/>
    </source>
</evidence>
<dbReference type="InterPro" id="IPR001073">
    <property type="entry name" value="C1q_dom"/>
</dbReference>
<keyword evidence="2 6" id="KW-0732">Signal</keyword>
<dbReference type="Proteomes" id="UP000789390">
    <property type="component" value="Unassembled WGS sequence"/>
</dbReference>
<feature type="region of interest" description="Disordered" evidence="4">
    <location>
        <begin position="393"/>
        <end position="514"/>
    </location>
</feature>
<feature type="signal peptide" evidence="6">
    <location>
        <begin position="1"/>
        <end position="27"/>
    </location>
</feature>
<name>A0A8J2RSR6_9CRUS</name>
<dbReference type="PROSITE" id="PS50871">
    <property type="entry name" value="C1Q"/>
    <property type="match status" value="1"/>
</dbReference>
<gene>
    <name evidence="8" type="ORF">DGAL_LOCUS10866</name>
</gene>
<evidence type="ECO:0000256" key="6">
    <source>
        <dbReference type="SAM" id="SignalP"/>
    </source>
</evidence>
<dbReference type="AlphaFoldDB" id="A0A8J2RSR6"/>
<feature type="transmembrane region" description="Helical" evidence="5">
    <location>
        <begin position="522"/>
        <end position="545"/>
    </location>
</feature>
<feature type="domain" description="C1q" evidence="7">
    <location>
        <begin position="889"/>
        <end position="1028"/>
    </location>
</feature>
<evidence type="ECO:0000259" key="7">
    <source>
        <dbReference type="PROSITE" id="PS50871"/>
    </source>
</evidence>
<dbReference type="Gene3D" id="2.60.120.40">
    <property type="match status" value="1"/>
</dbReference>
<keyword evidence="1" id="KW-0433">Leucine-rich repeat</keyword>
<feature type="compositionally biased region" description="Low complexity" evidence="4">
    <location>
        <begin position="556"/>
        <end position="572"/>
    </location>
</feature>
<evidence type="ECO:0000256" key="3">
    <source>
        <dbReference type="ARBA" id="ARBA00022737"/>
    </source>
</evidence>
<dbReference type="InterPro" id="IPR052286">
    <property type="entry name" value="Wnt_signaling_inhibitor"/>
</dbReference>
<dbReference type="EMBL" id="CAKKLH010000277">
    <property type="protein sequence ID" value="CAH0107546.1"/>
    <property type="molecule type" value="Genomic_DNA"/>
</dbReference>